<sequence length="141" mass="16246">ESASMLNLSEGHNQAFDHTRLKWRNQNDVLAQCNLCVVDPEKYEDAKQDESWLKAIEDELFMIEKNARLVAKGYAQKSGLDYNEIMHRLLDSIRTLIALAAQKSWKLYQLDVKSAFLNGVLQEEVYVQQPEGFVVKGKEEK</sequence>
<reference evidence="3" key="1">
    <citation type="journal article" date="2020" name="Plant J.">
        <title>Transposons played a major role in the diversification between the closely related almond and peach genomes: results from the almond genome sequence.</title>
        <authorList>
            <person name="Alioto T."/>
            <person name="Alexiou K.G."/>
            <person name="Bardil A."/>
            <person name="Barteri F."/>
            <person name="Castanera R."/>
            <person name="Cruz F."/>
            <person name="Dhingra A."/>
            <person name="Duval H."/>
            <person name="Fernandez I Marti A."/>
            <person name="Frias L."/>
            <person name="Galan B."/>
            <person name="Garcia J.L."/>
            <person name="Howad W."/>
            <person name="Gomez-Garrido J."/>
            <person name="Gut M."/>
            <person name="Julca I."/>
            <person name="Morata J."/>
            <person name="Puigdomenech P."/>
            <person name="Ribeca P."/>
            <person name="Rubio Cabetas M.J."/>
            <person name="Vlasova A."/>
            <person name="Wirthensohn M."/>
            <person name="Garcia-Mas J."/>
            <person name="Gabaldon T."/>
            <person name="Casacuberta J.M."/>
            <person name="Arus P."/>
        </authorList>
    </citation>
    <scope>NUCLEOTIDE SEQUENCE [LARGE SCALE GENOMIC DNA]</scope>
    <source>
        <strain evidence="3">cv. Texas</strain>
    </source>
</reference>
<dbReference type="Gramene" id="VVA28304">
    <property type="protein sequence ID" value="VVA28304"/>
    <property type="gene ID" value="Prudul26B027792"/>
</dbReference>
<dbReference type="AlphaFoldDB" id="A0A5E4FJE5"/>
<evidence type="ECO:0000313" key="3">
    <source>
        <dbReference type="Proteomes" id="UP000327085"/>
    </source>
</evidence>
<dbReference type="EMBL" id="CABIKO010000138">
    <property type="protein sequence ID" value="VVA28304.1"/>
    <property type="molecule type" value="Genomic_DNA"/>
</dbReference>
<dbReference type="InterPro" id="IPR013103">
    <property type="entry name" value="RVT_2"/>
</dbReference>
<evidence type="ECO:0000259" key="1">
    <source>
        <dbReference type="Pfam" id="PF07727"/>
    </source>
</evidence>
<dbReference type="Proteomes" id="UP000327085">
    <property type="component" value="Chromosome 1"/>
</dbReference>
<feature type="non-terminal residue" evidence="2">
    <location>
        <position position="1"/>
    </location>
</feature>
<gene>
    <name evidence="2" type="ORF">ALMOND_2B027792</name>
</gene>
<proteinExistence type="predicted"/>
<protein>
    <submittedName>
        <fullName evidence="2">PREDICTED: Retrovirus-related Pol poly from</fullName>
    </submittedName>
</protein>
<organism evidence="2 3">
    <name type="scientific">Prunus dulcis</name>
    <name type="common">Almond</name>
    <name type="synonym">Amygdalus dulcis</name>
    <dbReference type="NCBI Taxonomy" id="3755"/>
    <lineage>
        <taxon>Eukaryota</taxon>
        <taxon>Viridiplantae</taxon>
        <taxon>Streptophyta</taxon>
        <taxon>Embryophyta</taxon>
        <taxon>Tracheophyta</taxon>
        <taxon>Spermatophyta</taxon>
        <taxon>Magnoliopsida</taxon>
        <taxon>eudicotyledons</taxon>
        <taxon>Gunneridae</taxon>
        <taxon>Pentapetalae</taxon>
        <taxon>rosids</taxon>
        <taxon>fabids</taxon>
        <taxon>Rosales</taxon>
        <taxon>Rosaceae</taxon>
        <taxon>Amygdaloideae</taxon>
        <taxon>Amygdaleae</taxon>
        <taxon>Prunus</taxon>
    </lineage>
</organism>
<dbReference type="InParanoid" id="A0A5E4FJE5"/>
<name>A0A5E4FJE5_PRUDU</name>
<dbReference type="Pfam" id="PF07727">
    <property type="entry name" value="RVT_2"/>
    <property type="match status" value="1"/>
</dbReference>
<feature type="non-terminal residue" evidence="2">
    <location>
        <position position="141"/>
    </location>
</feature>
<feature type="domain" description="Reverse transcriptase Ty1/copia-type" evidence="1">
    <location>
        <begin position="57"/>
        <end position="141"/>
    </location>
</feature>
<evidence type="ECO:0000313" key="2">
    <source>
        <dbReference type="EMBL" id="VVA28304.1"/>
    </source>
</evidence>
<accession>A0A5E4FJE5</accession>